<dbReference type="Proteomes" id="UP001055439">
    <property type="component" value="Chromosome 10"/>
</dbReference>
<dbReference type="EMBL" id="CP097503">
    <property type="protein sequence ID" value="URD80140.1"/>
    <property type="molecule type" value="Genomic_DNA"/>
</dbReference>
<dbReference type="PANTHER" id="PTHR31744:SF21">
    <property type="entry name" value="OS08G0200600 PROTEIN"/>
    <property type="match status" value="1"/>
</dbReference>
<dbReference type="OrthoDB" id="750907at2759"/>
<feature type="region of interest" description="Disordered" evidence="5">
    <location>
        <begin position="396"/>
        <end position="422"/>
    </location>
</feature>
<gene>
    <name evidence="7" type="ORF">MUK42_05116</name>
</gene>
<evidence type="ECO:0000259" key="6">
    <source>
        <dbReference type="PROSITE" id="PS51005"/>
    </source>
</evidence>
<evidence type="ECO:0000256" key="1">
    <source>
        <dbReference type="ARBA" id="ARBA00023015"/>
    </source>
</evidence>
<feature type="domain" description="NAC" evidence="6">
    <location>
        <begin position="11"/>
        <end position="163"/>
    </location>
</feature>
<feature type="region of interest" description="Disordered" evidence="5">
    <location>
        <begin position="168"/>
        <end position="187"/>
    </location>
</feature>
<dbReference type="GO" id="GO:0003677">
    <property type="term" value="F:DNA binding"/>
    <property type="evidence" value="ECO:0007669"/>
    <property type="project" value="UniProtKB-KW"/>
</dbReference>
<sequence>MSFLSMMEARLPPGFRFHPRDEELVCDYLMKKVFGGGGGGGCWPMMIDVDLNKCEPWDLPEMACVGGKEWYFFSLPDRKYATGQRTNRATQSGYWKATGKDRRVSRRGVLVGLRKTLVFYRGRAPKGRKTEWVMHEFRMADSDDPPHRFSSKDDWVLCRVFHKSRGVASKPAAETGDEEAVSSSLPPLTDGHIALEQAPLGSQGYERASRFSDLNPHPASQANDAAYPPLSAVERRHQLQSSTLVGGFLDLGSSDQVVSSVLSHFTKLEPEFPPYTTVPRSLDSHFTGNGLSYASTSICSSNGSPMSRDRLFISTTLNLPFFWCATLTSEASPAPGDFTDTLDVSFNSMPSTTTLFTTSLCFEAYAPLTTCDLSFGPFPSVSVLNLTKLHSLSSPAISTVSPSSRNTSPAAVPSSSSATRSSNGLCRADCVVSASPCIAKTLPPTT</sequence>
<keyword evidence="1" id="KW-0805">Transcription regulation</keyword>
<evidence type="ECO:0000256" key="2">
    <source>
        <dbReference type="ARBA" id="ARBA00023125"/>
    </source>
</evidence>
<dbReference type="Pfam" id="PF02365">
    <property type="entry name" value="NAM"/>
    <property type="match status" value="1"/>
</dbReference>
<protein>
    <submittedName>
        <fullName evidence="7">NAC domain-containing protein 21</fullName>
    </submittedName>
</protein>
<reference evidence="7" key="1">
    <citation type="submission" date="2022-05" db="EMBL/GenBank/DDBJ databases">
        <title>The Musa troglodytarum L. genome provides insights into the mechanism of non-climacteric behaviour and enrichment of carotenoids.</title>
        <authorList>
            <person name="Wang J."/>
        </authorList>
    </citation>
    <scope>NUCLEOTIDE SEQUENCE</scope>
    <source>
        <tissue evidence="7">Leaf</tissue>
    </source>
</reference>
<evidence type="ECO:0000313" key="8">
    <source>
        <dbReference type="Proteomes" id="UP001055439"/>
    </source>
</evidence>
<keyword evidence="2" id="KW-0238">DNA-binding</keyword>
<evidence type="ECO:0000313" key="7">
    <source>
        <dbReference type="EMBL" id="URD80140.1"/>
    </source>
</evidence>
<evidence type="ECO:0000256" key="5">
    <source>
        <dbReference type="SAM" id="MobiDB-lite"/>
    </source>
</evidence>
<keyword evidence="3" id="KW-0804">Transcription</keyword>
<keyword evidence="8" id="KW-1185">Reference proteome</keyword>
<organism evidence="7 8">
    <name type="scientific">Musa troglodytarum</name>
    <name type="common">fe'i banana</name>
    <dbReference type="NCBI Taxonomy" id="320322"/>
    <lineage>
        <taxon>Eukaryota</taxon>
        <taxon>Viridiplantae</taxon>
        <taxon>Streptophyta</taxon>
        <taxon>Embryophyta</taxon>
        <taxon>Tracheophyta</taxon>
        <taxon>Spermatophyta</taxon>
        <taxon>Magnoliopsida</taxon>
        <taxon>Liliopsida</taxon>
        <taxon>Zingiberales</taxon>
        <taxon>Musaceae</taxon>
        <taxon>Musa</taxon>
    </lineage>
</organism>
<dbReference type="GO" id="GO:0006355">
    <property type="term" value="P:regulation of DNA-templated transcription"/>
    <property type="evidence" value="ECO:0007669"/>
    <property type="project" value="InterPro"/>
</dbReference>
<dbReference type="InterPro" id="IPR036093">
    <property type="entry name" value="NAC_dom_sf"/>
</dbReference>
<name>A0A9E7EM41_9LILI</name>
<dbReference type="SUPFAM" id="SSF101941">
    <property type="entry name" value="NAC domain"/>
    <property type="match status" value="1"/>
</dbReference>
<dbReference type="InterPro" id="IPR003441">
    <property type="entry name" value="NAC-dom"/>
</dbReference>
<dbReference type="Gene3D" id="2.170.150.80">
    <property type="entry name" value="NAC domain"/>
    <property type="match status" value="1"/>
</dbReference>
<dbReference type="PANTHER" id="PTHR31744">
    <property type="entry name" value="PROTEIN CUP-SHAPED COTYLEDON 2-RELATED"/>
    <property type="match status" value="1"/>
</dbReference>
<keyword evidence="4" id="KW-0539">Nucleus</keyword>
<evidence type="ECO:0000256" key="3">
    <source>
        <dbReference type="ARBA" id="ARBA00023163"/>
    </source>
</evidence>
<proteinExistence type="predicted"/>
<evidence type="ECO:0000256" key="4">
    <source>
        <dbReference type="ARBA" id="ARBA00023242"/>
    </source>
</evidence>
<dbReference type="PROSITE" id="PS51005">
    <property type="entry name" value="NAC"/>
    <property type="match status" value="1"/>
</dbReference>
<accession>A0A9E7EM41</accession>
<dbReference type="AlphaFoldDB" id="A0A9E7EM41"/>